<keyword evidence="16" id="KW-1185">Reference proteome</keyword>
<proteinExistence type="inferred from homology"/>
<feature type="active site" evidence="10">
    <location>
        <position position="149"/>
    </location>
</feature>
<dbReference type="PANTHER" id="PTHR47966">
    <property type="entry name" value="BETA-SITE APP-CLEAVING ENZYME, ISOFORM A-RELATED"/>
    <property type="match status" value="1"/>
</dbReference>
<dbReference type="GO" id="GO:0005886">
    <property type="term" value="C:plasma membrane"/>
    <property type="evidence" value="ECO:0007669"/>
    <property type="project" value="UniProtKB-SubCell"/>
</dbReference>
<dbReference type="CDD" id="cd05471">
    <property type="entry name" value="pepsin_like"/>
    <property type="match status" value="1"/>
</dbReference>
<dbReference type="InterPro" id="IPR034164">
    <property type="entry name" value="Pepsin-like_dom"/>
</dbReference>
<feature type="disulfide bond" evidence="11">
    <location>
        <begin position="162"/>
        <end position="167"/>
    </location>
</feature>
<evidence type="ECO:0000256" key="5">
    <source>
        <dbReference type="ARBA" id="ARBA00022750"/>
    </source>
</evidence>
<keyword evidence="6" id="KW-0378">Hydrolase</keyword>
<gene>
    <name evidence="15" type="ORF">MKZ38_005945</name>
</gene>
<evidence type="ECO:0000256" key="3">
    <source>
        <dbReference type="ARBA" id="ARBA00022475"/>
    </source>
</evidence>
<feature type="chain" id="PRO_5042005169" evidence="13">
    <location>
        <begin position="21"/>
        <end position="516"/>
    </location>
</feature>
<evidence type="ECO:0000256" key="8">
    <source>
        <dbReference type="ARBA" id="ARBA00023180"/>
    </source>
</evidence>
<evidence type="ECO:0000256" key="6">
    <source>
        <dbReference type="ARBA" id="ARBA00022801"/>
    </source>
</evidence>
<dbReference type="InterPro" id="IPR033121">
    <property type="entry name" value="PEPTIDASE_A1"/>
</dbReference>
<comment type="subcellular location">
    <subcellularLocation>
        <location evidence="1">Cell membrane</location>
    </subcellularLocation>
</comment>
<dbReference type="PROSITE" id="PS51767">
    <property type="entry name" value="PEPTIDASE_A1"/>
    <property type="match status" value="1"/>
</dbReference>
<feature type="signal peptide" evidence="13">
    <location>
        <begin position="1"/>
        <end position="20"/>
    </location>
</feature>
<dbReference type="SUPFAM" id="SSF50630">
    <property type="entry name" value="Acid proteases"/>
    <property type="match status" value="1"/>
</dbReference>
<evidence type="ECO:0000256" key="2">
    <source>
        <dbReference type="ARBA" id="ARBA00007447"/>
    </source>
</evidence>
<keyword evidence="5" id="KW-0064">Aspartyl protease</keyword>
<dbReference type="GO" id="GO:0006508">
    <property type="term" value="P:proteolysis"/>
    <property type="evidence" value="ECO:0007669"/>
    <property type="project" value="UniProtKB-KW"/>
</dbReference>
<evidence type="ECO:0000256" key="4">
    <source>
        <dbReference type="ARBA" id="ARBA00022670"/>
    </source>
</evidence>
<sequence length="516" mass="54963">MRLLLVVTLQLSLWVTGLNAFYPFYPDSRCDEDPNCTPEKRRDSSTTSSPPNSLAGRTFKLSQRAGNNNARRDDIDRVVARARNKYAKKSFVSGLDSLKHRTDSVYSIVPADAPTLSHSEGVNQDGTDFSYFIEIGIGSEKKPIYLLIDTGAGTTWVMSSSCESSPCAIHQTFGPPDSDSLTVEDNTFEIHYGSGSVSGVTAKDSFHVAGFSIEFQFGLANVTSDDFNHFPFDGILGLGLTKGKSENFVQEMMDEEVLGNNIFGVYLNRASDGDTGGEISFGSLNSDKYTGDITYTKLEDQDGGDWAITLGDFTYNGEEAAVTTTLAYIDTGTSYAFGPKSEVAKIFDLIEGSSSEDGVTYTVPCDADKEIFVSFSGKKFGISPKDWISGPNSSGDCTSSIYGIEVVSGAWLLGDVFLKNVYAVFDADNKRIGLADRPVVTATTSAGSTVITSPPGTVTQGADDEDGSDGATLTTAVADATVTTSYEPTAASGDHLRFSTVYGVISVVAVIAAVAS</sequence>
<dbReference type="EMBL" id="JAKWBI020000035">
    <property type="protein sequence ID" value="KAJ2905243.1"/>
    <property type="molecule type" value="Genomic_DNA"/>
</dbReference>
<protein>
    <submittedName>
        <fullName evidence="15">Aspartic-type endopeptidase protein</fullName>
    </submittedName>
</protein>
<comment type="caution">
    <text evidence="15">The sequence shown here is derived from an EMBL/GenBank/DDBJ whole genome shotgun (WGS) entry which is preliminary data.</text>
</comment>
<keyword evidence="3" id="KW-1003">Cell membrane</keyword>
<dbReference type="PRINTS" id="PR00792">
    <property type="entry name" value="PEPSIN"/>
</dbReference>
<organism evidence="15 16">
    <name type="scientific">Zalerion maritima</name>
    <dbReference type="NCBI Taxonomy" id="339359"/>
    <lineage>
        <taxon>Eukaryota</taxon>
        <taxon>Fungi</taxon>
        <taxon>Dikarya</taxon>
        <taxon>Ascomycota</taxon>
        <taxon>Pezizomycotina</taxon>
        <taxon>Sordariomycetes</taxon>
        <taxon>Lulworthiomycetidae</taxon>
        <taxon>Lulworthiales</taxon>
        <taxon>Lulworthiaceae</taxon>
        <taxon>Zalerion</taxon>
    </lineage>
</organism>
<evidence type="ECO:0000313" key="15">
    <source>
        <dbReference type="EMBL" id="KAJ2905243.1"/>
    </source>
</evidence>
<dbReference type="AlphaFoldDB" id="A0AAD5RVU8"/>
<evidence type="ECO:0000256" key="7">
    <source>
        <dbReference type="ARBA" id="ARBA00023136"/>
    </source>
</evidence>
<evidence type="ECO:0000313" key="16">
    <source>
        <dbReference type="Proteomes" id="UP001201980"/>
    </source>
</evidence>
<dbReference type="InterPro" id="IPR021109">
    <property type="entry name" value="Peptidase_aspartic_dom_sf"/>
</dbReference>
<keyword evidence="8" id="KW-0325">Glycoprotein</keyword>
<feature type="active site" evidence="10">
    <location>
        <position position="330"/>
    </location>
</feature>
<keyword evidence="4" id="KW-0645">Protease</keyword>
<feature type="domain" description="Peptidase A1" evidence="14">
    <location>
        <begin position="131"/>
        <end position="435"/>
    </location>
</feature>
<keyword evidence="9" id="KW-0449">Lipoprotein</keyword>
<evidence type="ECO:0000256" key="13">
    <source>
        <dbReference type="SAM" id="SignalP"/>
    </source>
</evidence>
<keyword evidence="11" id="KW-1015">Disulfide bond</keyword>
<comment type="similarity">
    <text evidence="2">Belongs to the peptidase A1 family.</text>
</comment>
<evidence type="ECO:0000256" key="12">
    <source>
        <dbReference type="SAM" id="MobiDB-lite"/>
    </source>
</evidence>
<feature type="region of interest" description="Disordered" evidence="12">
    <location>
        <begin position="32"/>
        <end position="74"/>
    </location>
</feature>
<dbReference type="Gene3D" id="2.40.70.10">
    <property type="entry name" value="Acid Proteases"/>
    <property type="match status" value="2"/>
</dbReference>
<dbReference type="InterPro" id="IPR001461">
    <property type="entry name" value="Aspartic_peptidase_A1"/>
</dbReference>
<dbReference type="Proteomes" id="UP001201980">
    <property type="component" value="Unassembled WGS sequence"/>
</dbReference>
<evidence type="ECO:0000256" key="11">
    <source>
        <dbReference type="PIRSR" id="PIRSR601461-2"/>
    </source>
</evidence>
<keyword evidence="7" id="KW-0472">Membrane</keyword>
<dbReference type="GO" id="GO:0004190">
    <property type="term" value="F:aspartic-type endopeptidase activity"/>
    <property type="evidence" value="ECO:0007669"/>
    <property type="project" value="UniProtKB-KW"/>
</dbReference>
<reference evidence="15" key="1">
    <citation type="submission" date="2022-07" db="EMBL/GenBank/DDBJ databases">
        <title>Draft genome sequence of Zalerion maritima ATCC 34329, a (micro)plastics degrading marine fungus.</title>
        <authorList>
            <person name="Paco A."/>
            <person name="Goncalves M.F.M."/>
            <person name="Rocha-Santos T.A.P."/>
            <person name="Alves A."/>
        </authorList>
    </citation>
    <scope>NUCLEOTIDE SEQUENCE</scope>
    <source>
        <strain evidence="15">ATCC 34329</strain>
    </source>
</reference>
<dbReference type="Pfam" id="PF00026">
    <property type="entry name" value="Asp"/>
    <property type="match status" value="1"/>
</dbReference>
<accession>A0AAD5RVU8</accession>
<feature type="compositionally biased region" description="Basic and acidic residues" evidence="12">
    <location>
        <begin position="32"/>
        <end position="44"/>
    </location>
</feature>
<dbReference type="FunFam" id="2.40.70.10:FF:000060">
    <property type="entry name" value="Aspartic-type endopeptidase ctsD"/>
    <property type="match status" value="1"/>
</dbReference>
<evidence type="ECO:0000256" key="1">
    <source>
        <dbReference type="ARBA" id="ARBA00004236"/>
    </source>
</evidence>
<name>A0AAD5RVU8_9PEZI</name>
<dbReference type="PANTHER" id="PTHR47966:SF75">
    <property type="entry name" value="ENDOPEPTIDASE (CTSD), PUTATIVE (AFU_ORTHOLOGUE AFUA_4G07040)-RELATED"/>
    <property type="match status" value="1"/>
</dbReference>
<evidence type="ECO:0000256" key="10">
    <source>
        <dbReference type="PIRSR" id="PIRSR601461-1"/>
    </source>
</evidence>
<keyword evidence="13" id="KW-0732">Signal</keyword>
<evidence type="ECO:0000256" key="9">
    <source>
        <dbReference type="ARBA" id="ARBA00023288"/>
    </source>
</evidence>
<evidence type="ECO:0000259" key="14">
    <source>
        <dbReference type="PROSITE" id="PS51767"/>
    </source>
</evidence>